<dbReference type="EC" id="2.3.1.47" evidence="5"/>
<keyword evidence="7" id="KW-0093">Biotin biosynthesis</keyword>
<gene>
    <name evidence="14" type="ORF">DCR58_06830</name>
</gene>
<feature type="domain" description="Aminotransferase class I/classII large" evidence="13">
    <location>
        <begin position="52"/>
        <end position="386"/>
    </location>
</feature>
<comment type="subunit">
    <text evidence="4">Homodimer.</text>
</comment>
<dbReference type="PANTHER" id="PTHR13693:SF100">
    <property type="entry name" value="8-AMINO-7-OXONONANOATE SYNTHASE"/>
    <property type="match status" value="1"/>
</dbReference>
<evidence type="ECO:0000256" key="2">
    <source>
        <dbReference type="ARBA" id="ARBA00004746"/>
    </source>
</evidence>
<dbReference type="Gene3D" id="3.90.1150.10">
    <property type="entry name" value="Aspartate Aminotransferase, domain 1"/>
    <property type="match status" value="1"/>
</dbReference>
<reference evidence="14 15" key="1">
    <citation type="journal article" date="2018" name="Nat. Biotechnol.">
        <title>A standardized bacterial taxonomy based on genome phylogeny substantially revises the tree of life.</title>
        <authorList>
            <person name="Parks D.H."/>
            <person name="Chuvochina M."/>
            <person name="Waite D.W."/>
            <person name="Rinke C."/>
            <person name="Skarshewski A."/>
            <person name="Chaumeil P.A."/>
            <person name="Hugenholtz P."/>
        </authorList>
    </citation>
    <scope>NUCLEOTIDE SEQUENCE [LARGE SCALE GENOMIC DNA]</scope>
    <source>
        <strain evidence="14">UBA9360</strain>
    </source>
</reference>
<evidence type="ECO:0000256" key="4">
    <source>
        <dbReference type="ARBA" id="ARBA00011738"/>
    </source>
</evidence>
<comment type="cofactor">
    <cofactor evidence="1 12">
        <name>pyridoxal 5'-phosphate</name>
        <dbReference type="ChEBI" id="CHEBI:597326"/>
    </cofactor>
</comment>
<evidence type="ECO:0000256" key="8">
    <source>
        <dbReference type="ARBA" id="ARBA00022898"/>
    </source>
</evidence>
<evidence type="ECO:0000313" key="14">
    <source>
        <dbReference type="EMBL" id="HAR56484.1"/>
    </source>
</evidence>
<comment type="similarity">
    <text evidence="3">Belongs to the class-II pyridoxal-phosphate-dependent aminotransferase family. BioF subfamily.</text>
</comment>
<dbReference type="Proteomes" id="UP000262878">
    <property type="component" value="Unassembled WGS sequence"/>
</dbReference>
<dbReference type="STRING" id="314276.OS145_05997"/>
<dbReference type="GO" id="GO:0008710">
    <property type="term" value="F:8-amino-7-oxononanoate synthase activity"/>
    <property type="evidence" value="ECO:0007669"/>
    <property type="project" value="UniProtKB-EC"/>
</dbReference>
<keyword evidence="6" id="KW-0808">Transferase</keyword>
<evidence type="ECO:0000256" key="11">
    <source>
        <dbReference type="ARBA" id="ARBA00047715"/>
    </source>
</evidence>
<comment type="caution">
    <text evidence="14">The sequence shown here is derived from an EMBL/GenBank/DDBJ whole genome shotgun (WGS) entry which is preliminary data.</text>
</comment>
<evidence type="ECO:0000256" key="9">
    <source>
        <dbReference type="ARBA" id="ARBA00032610"/>
    </source>
</evidence>
<comment type="pathway">
    <text evidence="2">Cofactor biosynthesis; biotin biosynthesis.</text>
</comment>
<evidence type="ECO:0000256" key="10">
    <source>
        <dbReference type="ARBA" id="ARBA00033381"/>
    </source>
</evidence>
<evidence type="ECO:0000313" key="15">
    <source>
        <dbReference type="Proteomes" id="UP000262878"/>
    </source>
</evidence>
<dbReference type="GO" id="GO:0030170">
    <property type="term" value="F:pyridoxal phosphate binding"/>
    <property type="evidence" value="ECO:0007669"/>
    <property type="project" value="InterPro"/>
</dbReference>
<evidence type="ECO:0000256" key="6">
    <source>
        <dbReference type="ARBA" id="ARBA00022679"/>
    </source>
</evidence>
<sequence length="392" mass="43611">MAMTMKSIKPSLTRRLVNNSNRHFITTRLEQRRDSNLYRTQQVRTASARPAQLSSNDYLGLAQHPRVKAAAQQAIDNWGVGSTGSPLLSGYTQLHQQLEETLCDWLGFEDAILFNTGFAANHGAITCLLQAHCQAQGGRIYADRLIHASMVEGMLNSGIRFKRVPHLTWPSTAQTHDWFISESIYSMDGDRLSITQSRDFTEQSPVQWLLDDAHGIGVIGEHGEGYLGQLNQQVKLGTITFGKALGASGAALVGSRDDIDEIRQFCREYIYSTAMPPMQVAAILASIEIVRGREGQLRRDALNERIARMKELIKKYQYHSVASDSAIQTIILGEEGRAMATGKRLKEAGIDVSVVRPPTVPKDTARLRISLNSTVDMKMIDVMFDHLNAERT</sequence>
<dbReference type="InterPro" id="IPR001917">
    <property type="entry name" value="Aminotrans_II_pyridoxalP_BS"/>
</dbReference>
<dbReference type="InterPro" id="IPR015424">
    <property type="entry name" value="PyrdxlP-dep_Trfase"/>
</dbReference>
<evidence type="ECO:0000259" key="13">
    <source>
        <dbReference type="Pfam" id="PF00155"/>
    </source>
</evidence>
<dbReference type="PROSITE" id="PS00599">
    <property type="entry name" value="AA_TRANSFER_CLASS_2"/>
    <property type="match status" value="1"/>
</dbReference>
<protein>
    <recommendedName>
        <fullName evidence="5">8-amino-7-oxononanoate synthase</fullName>
        <ecNumber evidence="5">2.3.1.47</ecNumber>
    </recommendedName>
    <alternativeName>
        <fullName evidence="9">7-keto-8-amino-pelargonic acid synthase</fullName>
    </alternativeName>
    <alternativeName>
        <fullName evidence="10">8-amino-7-ketopelargonate synthase</fullName>
    </alternativeName>
</protein>
<dbReference type="AlphaFoldDB" id="A0A348WPM2"/>
<dbReference type="InterPro" id="IPR004839">
    <property type="entry name" value="Aminotransferase_I/II_large"/>
</dbReference>
<dbReference type="SUPFAM" id="SSF53383">
    <property type="entry name" value="PLP-dependent transferases"/>
    <property type="match status" value="1"/>
</dbReference>
<dbReference type="EMBL" id="DMUP01000159">
    <property type="protein sequence ID" value="HAR56484.1"/>
    <property type="molecule type" value="Genomic_DNA"/>
</dbReference>
<dbReference type="Gene3D" id="3.40.640.10">
    <property type="entry name" value="Type I PLP-dependent aspartate aminotransferase-like (Major domain)"/>
    <property type="match status" value="1"/>
</dbReference>
<dbReference type="InterPro" id="IPR015422">
    <property type="entry name" value="PyrdxlP-dep_Trfase_small"/>
</dbReference>
<dbReference type="GO" id="GO:0009102">
    <property type="term" value="P:biotin biosynthetic process"/>
    <property type="evidence" value="ECO:0007669"/>
    <property type="project" value="UniProtKB-KW"/>
</dbReference>
<dbReference type="InterPro" id="IPR015421">
    <property type="entry name" value="PyrdxlP-dep_Trfase_major"/>
</dbReference>
<dbReference type="PANTHER" id="PTHR13693">
    <property type="entry name" value="CLASS II AMINOTRANSFERASE/8-AMINO-7-OXONONANOATE SYNTHASE"/>
    <property type="match status" value="1"/>
</dbReference>
<evidence type="ECO:0000256" key="3">
    <source>
        <dbReference type="ARBA" id="ARBA00010008"/>
    </source>
</evidence>
<proteinExistence type="inferred from homology"/>
<comment type="catalytic activity">
    <reaction evidence="11">
        <text>6-carboxyhexanoyl-[ACP] + L-alanine + H(+) = (8S)-8-amino-7-oxononanoate + holo-[ACP] + CO2</text>
        <dbReference type="Rhea" id="RHEA:42288"/>
        <dbReference type="Rhea" id="RHEA-COMP:9685"/>
        <dbReference type="Rhea" id="RHEA-COMP:9955"/>
        <dbReference type="ChEBI" id="CHEBI:15378"/>
        <dbReference type="ChEBI" id="CHEBI:16526"/>
        <dbReference type="ChEBI" id="CHEBI:57972"/>
        <dbReference type="ChEBI" id="CHEBI:64479"/>
        <dbReference type="ChEBI" id="CHEBI:78846"/>
        <dbReference type="ChEBI" id="CHEBI:149468"/>
        <dbReference type="EC" id="2.3.1.47"/>
    </reaction>
</comment>
<evidence type="ECO:0000256" key="1">
    <source>
        <dbReference type="ARBA" id="ARBA00001933"/>
    </source>
</evidence>
<keyword evidence="8 12" id="KW-0663">Pyridoxal phosphate</keyword>
<dbReference type="InterPro" id="IPR050087">
    <property type="entry name" value="AON_synthase_class-II"/>
</dbReference>
<dbReference type="Pfam" id="PF00155">
    <property type="entry name" value="Aminotran_1_2"/>
    <property type="match status" value="1"/>
</dbReference>
<evidence type="ECO:0000256" key="7">
    <source>
        <dbReference type="ARBA" id="ARBA00022756"/>
    </source>
</evidence>
<evidence type="ECO:0000256" key="12">
    <source>
        <dbReference type="RuleBase" id="RU003693"/>
    </source>
</evidence>
<accession>A0A348WPM2</accession>
<organism evidence="14 15">
    <name type="scientific">Idiomarina baltica</name>
    <dbReference type="NCBI Taxonomy" id="190892"/>
    <lineage>
        <taxon>Bacteria</taxon>
        <taxon>Pseudomonadati</taxon>
        <taxon>Pseudomonadota</taxon>
        <taxon>Gammaproteobacteria</taxon>
        <taxon>Alteromonadales</taxon>
        <taxon>Idiomarinaceae</taxon>
        <taxon>Idiomarina</taxon>
    </lineage>
</organism>
<name>A0A348WPM2_9GAMM</name>
<evidence type="ECO:0000256" key="5">
    <source>
        <dbReference type="ARBA" id="ARBA00013187"/>
    </source>
</evidence>